<dbReference type="EMBL" id="JATAAI010000004">
    <property type="protein sequence ID" value="KAK1746135.1"/>
    <property type="molecule type" value="Genomic_DNA"/>
</dbReference>
<dbReference type="SMART" id="SM00385">
    <property type="entry name" value="CYCLIN"/>
    <property type="match status" value="1"/>
</dbReference>
<feature type="domain" description="Cyclin-like" evidence="2">
    <location>
        <begin position="88"/>
        <end position="186"/>
    </location>
</feature>
<dbReference type="Proteomes" id="UP001224775">
    <property type="component" value="Unassembled WGS sequence"/>
</dbReference>
<comment type="caution">
    <text evidence="3">The sequence shown here is derived from an EMBL/GenBank/DDBJ whole genome shotgun (WGS) entry which is preliminary data.</text>
</comment>
<accession>A0AAD8YJD1</accession>
<keyword evidence="1" id="KW-0195">Cyclin</keyword>
<dbReference type="Gene3D" id="1.10.472.10">
    <property type="entry name" value="Cyclin-like"/>
    <property type="match status" value="2"/>
</dbReference>
<dbReference type="InterPro" id="IPR039361">
    <property type="entry name" value="Cyclin"/>
</dbReference>
<dbReference type="Pfam" id="PF00134">
    <property type="entry name" value="Cyclin_N"/>
    <property type="match status" value="1"/>
</dbReference>
<protein>
    <submittedName>
        <fullName evidence="3">Cyclin family protein</fullName>
    </submittedName>
</protein>
<dbReference type="FunFam" id="1.10.472.10:FF:000093">
    <property type="entry name" value="Predicted protein"/>
    <property type="match status" value="1"/>
</dbReference>
<dbReference type="PANTHER" id="PTHR10177">
    <property type="entry name" value="CYCLINS"/>
    <property type="match status" value="1"/>
</dbReference>
<name>A0AAD8YJD1_9STRA</name>
<evidence type="ECO:0000256" key="1">
    <source>
        <dbReference type="RuleBase" id="RU000383"/>
    </source>
</evidence>
<evidence type="ECO:0000313" key="3">
    <source>
        <dbReference type="EMBL" id="KAK1746135.1"/>
    </source>
</evidence>
<comment type="similarity">
    <text evidence="1">Belongs to the cyclin family.</text>
</comment>
<keyword evidence="4" id="KW-1185">Reference proteome</keyword>
<feature type="non-terminal residue" evidence="3">
    <location>
        <position position="1"/>
    </location>
</feature>
<dbReference type="AlphaFoldDB" id="A0AAD8YJD1"/>
<dbReference type="InterPro" id="IPR006671">
    <property type="entry name" value="Cyclin_N"/>
</dbReference>
<organism evidence="3 4">
    <name type="scientific">Skeletonema marinoi</name>
    <dbReference type="NCBI Taxonomy" id="267567"/>
    <lineage>
        <taxon>Eukaryota</taxon>
        <taxon>Sar</taxon>
        <taxon>Stramenopiles</taxon>
        <taxon>Ochrophyta</taxon>
        <taxon>Bacillariophyta</taxon>
        <taxon>Coscinodiscophyceae</taxon>
        <taxon>Thalassiosirophycidae</taxon>
        <taxon>Thalassiosirales</taxon>
        <taxon>Skeletonemataceae</taxon>
        <taxon>Skeletonema</taxon>
        <taxon>Skeletonema marinoi-dohrnii complex</taxon>
    </lineage>
</organism>
<sequence length="345" mass="39120">RKVLPRASGLQSAVLHKHFIPEVVTQIFHNKIMEPTENLSRDTEAVADSLDAMIMRERTNASCSYHEGCLNSSDPNLITADDRTALVDWCYIVVDHFQFSRETVASAMEMVDRFLSMPSSSADDAVRVAYEALRDQSKFQLLTIAALYISIKINEQMVISSDLFSEMCSRAYTVEEIEDMERTLLRGLSWRCHVPTAHQVGLSILSLIIPSVDEIPEATWGILMDEMKYLTELAVRDYYLSTQRTSTVALAALFNGISNTCTREIQELLGAFLRATIECFDFDHSKEIDVARSRLQSLTKPETETLMQEDDDVDERRFEVSVQTCRVPNSSSLKRDRDGNFCCLL</sequence>
<evidence type="ECO:0000313" key="4">
    <source>
        <dbReference type="Proteomes" id="UP001224775"/>
    </source>
</evidence>
<dbReference type="InterPro" id="IPR036915">
    <property type="entry name" value="Cyclin-like_sf"/>
</dbReference>
<reference evidence="3" key="1">
    <citation type="submission" date="2023-06" db="EMBL/GenBank/DDBJ databases">
        <title>Survivors Of The Sea: Transcriptome response of Skeletonema marinoi to long-term dormancy.</title>
        <authorList>
            <person name="Pinder M.I.M."/>
            <person name="Kourtchenko O."/>
            <person name="Robertson E.K."/>
            <person name="Larsson T."/>
            <person name="Maumus F."/>
            <person name="Osuna-Cruz C.M."/>
            <person name="Vancaester E."/>
            <person name="Stenow R."/>
            <person name="Vandepoele K."/>
            <person name="Ploug H."/>
            <person name="Bruchert V."/>
            <person name="Godhe A."/>
            <person name="Topel M."/>
        </authorList>
    </citation>
    <scope>NUCLEOTIDE SEQUENCE</scope>
    <source>
        <strain evidence="3">R05AC</strain>
    </source>
</reference>
<dbReference type="SUPFAM" id="SSF47954">
    <property type="entry name" value="Cyclin-like"/>
    <property type="match status" value="1"/>
</dbReference>
<gene>
    <name evidence="3" type="ORF">QTG54_002742</name>
</gene>
<dbReference type="InterPro" id="IPR013763">
    <property type="entry name" value="Cyclin-like_dom"/>
</dbReference>
<proteinExistence type="inferred from homology"/>
<evidence type="ECO:0000259" key="2">
    <source>
        <dbReference type="SMART" id="SM00385"/>
    </source>
</evidence>